<feature type="region of interest" description="Disordered" evidence="7">
    <location>
        <begin position="487"/>
        <end position="509"/>
    </location>
</feature>
<organism evidence="10 11">
    <name type="scientific">Halorientalis pallida</name>
    <dbReference type="NCBI Taxonomy" id="2479928"/>
    <lineage>
        <taxon>Archaea</taxon>
        <taxon>Methanobacteriati</taxon>
        <taxon>Methanobacteriota</taxon>
        <taxon>Stenosarchaea group</taxon>
        <taxon>Halobacteria</taxon>
        <taxon>Halobacteriales</taxon>
        <taxon>Haloarculaceae</taxon>
        <taxon>Halorientalis</taxon>
    </lineage>
</organism>
<dbReference type="SUPFAM" id="SSF55785">
    <property type="entry name" value="PYP-like sensor domain (PAS domain)"/>
    <property type="match status" value="1"/>
</dbReference>
<dbReference type="InterPro" id="IPR031621">
    <property type="entry name" value="HisKA_7TM"/>
</dbReference>
<evidence type="ECO:0000256" key="7">
    <source>
        <dbReference type="SAM" id="MobiDB-lite"/>
    </source>
</evidence>
<dbReference type="PRINTS" id="PR00344">
    <property type="entry name" value="BCTRLSENSOR"/>
</dbReference>
<keyword evidence="6" id="KW-0902">Two-component regulatory system</keyword>
<feature type="transmembrane region" description="Helical" evidence="8">
    <location>
        <begin position="43"/>
        <end position="61"/>
    </location>
</feature>
<feature type="compositionally biased region" description="Basic and acidic residues" evidence="7">
    <location>
        <begin position="496"/>
        <end position="505"/>
    </location>
</feature>
<dbReference type="OrthoDB" id="8127at2157"/>
<gene>
    <name evidence="10" type="ORF">EAF64_08135</name>
</gene>
<feature type="transmembrane region" description="Helical" evidence="8">
    <location>
        <begin position="73"/>
        <end position="95"/>
    </location>
</feature>
<dbReference type="SUPFAM" id="SSF55874">
    <property type="entry name" value="ATPase domain of HSP90 chaperone/DNA topoisomerase II/histidine kinase"/>
    <property type="match status" value="1"/>
</dbReference>
<dbReference type="Gene3D" id="3.30.565.10">
    <property type="entry name" value="Histidine kinase-like ATPase, C-terminal domain"/>
    <property type="match status" value="1"/>
</dbReference>
<dbReference type="PANTHER" id="PTHR43711">
    <property type="entry name" value="TWO-COMPONENT HISTIDINE KINASE"/>
    <property type="match status" value="1"/>
</dbReference>
<dbReference type="SMART" id="SM00388">
    <property type="entry name" value="HisKA"/>
    <property type="match status" value="1"/>
</dbReference>
<evidence type="ECO:0000256" key="5">
    <source>
        <dbReference type="ARBA" id="ARBA00022777"/>
    </source>
</evidence>
<dbReference type="AlphaFoldDB" id="A0A498L718"/>
<name>A0A498L718_9EURY</name>
<dbReference type="InterPro" id="IPR005467">
    <property type="entry name" value="His_kinase_dom"/>
</dbReference>
<dbReference type="PROSITE" id="PS50109">
    <property type="entry name" value="HIS_KIN"/>
    <property type="match status" value="1"/>
</dbReference>
<sequence>MAASTGSLFTLVFISVPLLAVLLTIGISVWIYRNHRGQRGAKWFVASLLGLAGYALFTSLQMLGGDRAVMTTFFHIASTSAVGAFVAFGAFTSAYSRSDFHRHPVGVTLAVAALGSHLVLLVTNPIHGLYYADVLVYTDPAPYVAAQEGPGSLLMVVPIAMFVWYGEVVLVKRLLSTPGRGGRQMLLVLAGILSIGVMQIVGETGLLPAPGFLYVVWGIIPFAICNTVALFRFDLLDVQPIARSAVVENLRDPVIVLDEQRRVVDFNDASVRLWPDLGEQVGRPFEAACPRLAETVDLSGADAATPDKISFAVDGQERHYSVNTSRVGGDGDGSDWLSMLLRDVTALEQSRWQLETQNERLDQVGSTISHDLRNPINVADGYTELLQDIAEEEIPDPDAAEKAIQYTDEIQNTHDRMVDIISDVLTIAREGKTVEETDPVALDDVAREAWSNVDTDSATLAVADTRTFQADRSKLLTILENLFRNSIEHGSTGNRNSEKSGDSVEHGPAGVTVAVGSTADGFYVEDDGPGIPDEHVESLFEYGYTTTDDGTGLGLSIVETMAESHGWTVELDESAPGARFVFGNVSTDAVTDSAVGTAQLS</sequence>
<dbReference type="InterPro" id="IPR036890">
    <property type="entry name" value="HATPase_C_sf"/>
</dbReference>
<evidence type="ECO:0000256" key="2">
    <source>
        <dbReference type="ARBA" id="ARBA00012438"/>
    </source>
</evidence>
<keyword evidence="5 10" id="KW-0418">Kinase</keyword>
<dbReference type="Pfam" id="PF00512">
    <property type="entry name" value="HisKA"/>
    <property type="match status" value="1"/>
</dbReference>
<keyword evidence="11" id="KW-1185">Reference proteome</keyword>
<keyword evidence="4" id="KW-0808">Transferase</keyword>
<feature type="transmembrane region" description="Helical" evidence="8">
    <location>
        <begin position="6"/>
        <end position="31"/>
    </location>
</feature>
<evidence type="ECO:0000256" key="1">
    <source>
        <dbReference type="ARBA" id="ARBA00000085"/>
    </source>
</evidence>
<dbReference type="PANTHER" id="PTHR43711:SF1">
    <property type="entry name" value="HISTIDINE KINASE 1"/>
    <property type="match status" value="1"/>
</dbReference>
<comment type="caution">
    <text evidence="10">The sequence shown here is derived from an EMBL/GenBank/DDBJ whole genome shotgun (WGS) entry which is preliminary data.</text>
</comment>
<feature type="transmembrane region" description="Helical" evidence="8">
    <location>
        <begin position="183"/>
        <end position="202"/>
    </location>
</feature>
<keyword evidence="8" id="KW-0472">Membrane</keyword>
<dbReference type="Gene3D" id="3.30.450.20">
    <property type="entry name" value="PAS domain"/>
    <property type="match status" value="1"/>
</dbReference>
<dbReference type="EMBL" id="RDFA01000002">
    <property type="protein sequence ID" value="RXK50505.1"/>
    <property type="molecule type" value="Genomic_DNA"/>
</dbReference>
<evidence type="ECO:0000256" key="3">
    <source>
        <dbReference type="ARBA" id="ARBA00022553"/>
    </source>
</evidence>
<dbReference type="InterPro" id="IPR035965">
    <property type="entry name" value="PAS-like_dom_sf"/>
</dbReference>
<dbReference type="RefSeq" id="WP_129068465.1">
    <property type="nucleotide sequence ID" value="NZ_RDFA01000002.1"/>
</dbReference>
<evidence type="ECO:0000259" key="9">
    <source>
        <dbReference type="PROSITE" id="PS50109"/>
    </source>
</evidence>
<keyword evidence="8" id="KW-1133">Transmembrane helix</keyword>
<protein>
    <recommendedName>
        <fullName evidence="2">histidine kinase</fullName>
        <ecNumber evidence="2">2.7.13.3</ecNumber>
    </recommendedName>
</protein>
<comment type="catalytic activity">
    <reaction evidence="1">
        <text>ATP + protein L-histidine = ADP + protein N-phospho-L-histidine.</text>
        <dbReference type="EC" id="2.7.13.3"/>
    </reaction>
</comment>
<dbReference type="SMART" id="SM00387">
    <property type="entry name" value="HATPase_c"/>
    <property type="match status" value="1"/>
</dbReference>
<dbReference type="CDD" id="cd00082">
    <property type="entry name" value="HisKA"/>
    <property type="match status" value="1"/>
</dbReference>
<dbReference type="InterPro" id="IPR050736">
    <property type="entry name" value="Sensor_HK_Regulatory"/>
</dbReference>
<dbReference type="Pfam" id="PF02518">
    <property type="entry name" value="HATPase_c"/>
    <property type="match status" value="1"/>
</dbReference>
<reference evidence="10 11" key="1">
    <citation type="submission" date="2019-01" db="EMBL/GenBank/DDBJ databases">
        <title>Halorientalis sp. F13-25 a new haloarchaeum isolated from hypersaline water.</title>
        <authorList>
            <person name="Ana D.-V."/>
            <person name="Cristina S.-P."/>
            <person name="Antonio V."/>
        </authorList>
    </citation>
    <scope>NUCLEOTIDE SEQUENCE [LARGE SCALE GENOMIC DNA]</scope>
    <source>
        <strain evidence="10 11">F13-25</strain>
    </source>
</reference>
<feature type="transmembrane region" description="Helical" evidence="8">
    <location>
        <begin position="152"/>
        <end position="171"/>
    </location>
</feature>
<dbReference type="InterPro" id="IPR036097">
    <property type="entry name" value="HisK_dim/P_sf"/>
</dbReference>
<evidence type="ECO:0000256" key="6">
    <source>
        <dbReference type="ARBA" id="ARBA00023012"/>
    </source>
</evidence>
<dbReference type="InterPro" id="IPR004358">
    <property type="entry name" value="Sig_transdc_His_kin-like_C"/>
</dbReference>
<feature type="domain" description="Histidine kinase" evidence="9">
    <location>
        <begin position="367"/>
        <end position="582"/>
    </location>
</feature>
<feature type="transmembrane region" description="Helical" evidence="8">
    <location>
        <begin position="214"/>
        <end position="233"/>
    </location>
</feature>
<evidence type="ECO:0000313" key="10">
    <source>
        <dbReference type="EMBL" id="RXK50505.1"/>
    </source>
</evidence>
<evidence type="ECO:0000313" key="11">
    <source>
        <dbReference type="Proteomes" id="UP000289691"/>
    </source>
</evidence>
<accession>A0A498L718</accession>
<evidence type="ECO:0000256" key="4">
    <source>
        <dbReference type="ARBA" id="ARBA00022679"/>
    </source>
</evidence>
<dbReference type="Pfam" id="PF16927">
    <property type="entry name" value="HisKA_7TM"/>
    <property type="match status" value="1"/>
</dbReference>
<dbReference type="SUPFAM" id="SSF47384">
    <property type="entry name" value="Homodimeric domain of signal transducing histidine kinase"/>
    <property type="match status" value="1"/>
</dbReference>
<dbReference type="Proteomes" id="UP000289691">
    <property type="component" value="Unassembled WGS sequence"/>
</dbReference>
<keyword evidence="8" id="KW-0812">Transmembrane</keyword>
<proteinExistence type="predicted"/>
<dbReference type="Gene3D" id="1.10.287.130">
    <property type="match status" value="1"/>
</dbReference>
<feature type="transmembrane region" description="Helical" evidence="8">
    <location>
        <begin position="107"/>
        <end position="132"/>
    </location>
</feature>
<keyword evidence="3" id="KW-0597">Phosphoprotein</keyword>
<dbReference type="InterPro" id="IPR003661">
    <property type="entry name" value="HisK_dim/P_dom"/>
</dbReference>
<evidence type="ECO:0000256" key="8">
    <source>
        <dbReference type="SAM" id="Phobius"/>
    </source>
</evidence>
<dbReference type="CDD" id="cd00075">
    <property type="entry name" value="HATPase"/>
    <property type="match status" value="1"/>
</dbReference>
<dbReference type="GO" id="GO:0000155">
    <property type="term" value="F:phosphorelay sensor kinase activity"/>
    <property type="evidence" value="ECO:0007669"/>
    <property type="project" value="InterPro"/>
</dbReference>
<dbReference type="EC" id="2.7.13.3" evidence="2"/>
<dbReference type="InterPro" id="IPR003594">
    <property type="entry name" value="HATPase_dom"/>
</dbReference>